<dbReference type="Pfam" id="PF17936">
    <property type="entry name" value="Big_6"/>
    <property type="match status" value="4"/>
</dbReference>
<dbReference type="NCBIfam" id="NF033510">
    <property type="entry name" value="Ca_tandemer"/>
    <property type="match status" value="5"/>
</dbReference>
<feature type="domain" description="Bacterial Ig" evidence="2">
    <location>
        <begin position="347"/>
        <end position="426"/>
    </location>
</feature>
<evidence type="ECO:0000259" key="4">
    <source>
        <dbReference type="Pfam" id="PF22783"/>
    </source>
</evidence>
<accession>A0A4Q7AHN6</accession>
<feature type="compositionally biased region" description="Polar residues" evidence="1">
    <location>
        <begin position="247"/>
        <end position="258"/>
    </location>
</feature>
<dbReference type="EMBL" id="SGSQ01000010">
    <property type="protein sequence ID" value="RZG46807.1"/>
    <property type="molecule type" value="Genomic_DNA"/>
</dbReference>
<dbReference type="Pfam" id="PF22783">
    <property type="entry name" value="BapA_N"/>
    <property type="match status" value="1"/>
</dbReference>
<evidence type="ECO:0000259" key="3">
    <source>
        <dbReference type="Pfam" id="PF19077"/>
    </source>
</evidence>
<gene>
    <name evidence="5" type="ORF">EXU28_08230</name>
</gene>
<sequence>MTRIVVVAKENKILLQDTQSREISLDQPAIIQVGVTKQDVKSLTKSDNNLIITLKNGEQIVLENFFTADIAKAHSLTFPEPDGSFVVANFNSQGKFVNYSGLQKLDALLYEGADTVAIQQVQAYQSTATGASETDFSFSNLLSSSAVKAGLGIVAAVGLGLALIDGDSSTKTSSDITAPKAPTATLSEDGKTIKGTGEAGTTITVIDKDKKVVATTTVDKDGNYSVELPEALLNNNVYSVVSKDKAGNSSSTNVTGTKDTIAPDEPQAQLNDLGNVVSGKSEPNATVNVYDPDGTLIGTAKVRADGEFIVSLKPALTAGQIGTVEVVDPSGNKSPKHNIELGKDTIAPDQPKLEVSSDGASVKGTAENGAKVIIQDVTGTVIGTGVVDENGQFVVTVSPALSSTTAGKIVIEDAAGNQSEALEIKVGTDTFAPEQPVAKVNPEGTVITGTAEPNSKITVNDSNKKVLGTATTDANGNYTVTLSTVLTEDTSATVSATDAAGNESKIITVTGTKDVSADPPKFTKIDDDVGDTKGDIKNNTSTDDKRPVITGTGEAGATVIIYDNGKALGSVIVDTDGKWSFSFESDLSVGSHSITAVQTDKSGNTSLASDARTFTVVETAGETNSVNGASLNHDLSDTTASSTAIGISSSPVTEPSSIAQVLGNVDDNTNVVHSSSTVDVAVNDLISVNTFDSVTSPIDQVIANSIPQSAQDQSSDNPRQLTTTNSDTVLGLPIIQSDTIADLLNPQVITF</sequence>
<dbReference type="RefSeq" id="WP_130132030.1">
    <property type="nucleotide sequence ID" value="NZ_SGSQ01000010.1"/>
</dbReference>
<keyword evidence="6" id="KW-1185">Reference proteome</keyword>
<protein>
    <submittedName>
        <fullName evidence="5">Ig-like domain repeat protein</fullName>
    </submittedName>
</protein>
<feature type="region of interest" description="Disordered" evidence="1">
    <location>
        <begin position="169"/>
        <end position="192"/>
    </location>
</feature>
<feature type="domain" description="Bacterial Ig-like" evidence="3">
    <location>
        <begin position="525"/>
        <end position="616"/>
    </location>
</feature>
<dbReference type="InterPro" id="IPR013783">
    <property type="entry name" value="Ig-like_fold"/>
</dbReference>
<feature type="region of interest" description="Disordered" evidence="1">
    <location>
        <begin position="244"/>
        <end position="266"/>
    </location>
</feature>
<dbReference type="NCBIfam" id="NF040520">
    <property type="entry name" value="Ig_like_BLP2"/>
    <property type="match status" value="1"/>
</dbReference>
<dbReference type="InterPro" id="IPR048051">
    <property type="entry name" value="BapA-like_prefix-like"/>
</dbReference>
<evidence type="ECO:0000259" key="2">
    <source>
        <dbReference type="Pfam" id="PF17936"/>
    </source>
</evidence>
<proteinExistence type="predicted"/>
<evidence type="ECO:0000313" key="6">
    <source>
        <dbReference type="Proteomes" id="UP000293863"/>
    </source>
</evidence>
<feature type="domain" description="Bacterial Ig" evidence="2">
    <location>
        <begin position="178"/>
        <end position="255"/>
    </location>
</feature>
<feature type="domain" description="Biofilm-associated protein BapA-like prefix-like" evidence="4">
    <location>
        <begin position="1"/>
        <end position="118"/>
    </location>
</feature>
<organism evidence="5 6">
    <name type="scientific">Acinetobacter wuhouensis</name>
    <dbReference type="NCBI Taxonomy" id="1879050"/>
    <lineage>
        <taxon>Bacteria</taxon>
        <taxon>Pseudomonadati</taxon>
        <taxon>Pseudomonadota</taxon>
        <taxon>Gammaproteobacteria</taxon>
        <taxon>Moraxellales</taxon>
        <taxon>Moraxellaceae</taxon>
        <taxon>Acinetobacter</taxon>
    </lineage>
</organism>
<dbReference type="NCBIfam" id="NF033677">
    <property type="entry name" value="biofilm_BapA_N"/>
    <property type="match status" value="1"/>
</dbReference>
<feature type="domain" description="Bacterial Ig" evidence="2">
    <location>
        <begin position="432"/>
        <end position="510"/>
    </location>
</feature>
<evidence type="ECO:0000256" key="1">
    <source>
        <dbReference type="SAM" id="MobiDB-lite"/>
    </source>
</evidence>
<dbReference type="InterPro" id="IPR041498">
    <property type="entry name" value="Big_6"/>
</dbReference>
<dbReference type="Gene3D" id="2.60.40.10">
    <property type="entry name" value="Immunoglobulins"/>
    <property type="match status" value="5"/>
</dbReference>
<comment type="caution">
    <text evidence="5">The sequence shown here is derived from an EMBL/GenBank/DDBJ whole genome shotgun (WGS) entry which is preliminary data.</text>
</comment>
<dbReference type="InterPro" id="IPR044016">
    <property type="entry name" value="Big_13"/>
</dbReference>
<dbReference type="Proteomes" id="UP000293863">
    <property type="component" value="Unassembled WGS sequence"/>
</dbReference>
<evidence type="ECO:0000313" key="5">
    <source>
        <dbReference type="EMBL" id="RZG46807.1"/>
    </source>
</evidence>
<reference evidence="5 6" key="1">
    <citation type="submission" date="2019-02" db="EMBL/GenBank/DDBJ databases">
        <title>The Batch Genome Submission of Acinetobacter spp. strains.</title>
        <authorList>
            <person name="Qin J."/>
            <person name="Hu Y."/>
            <person name="Ye H."/>
            <person name="Wei L."/>
            <person name="Feng Y."/>
            <person name="Zong Z."/>
        </authorList>
    </citation>
    <scope>NUCLEOTIDE SEQUENCE [LARGE SCALE GENOMIC DNA]</scope>
    <source>
        <strain evidence="5 6">WCHAW060049</strain>
    </source>
</reference>
<name>A0A4Q7AHN6_9GAMM</name>
<feature type="domain" description="Bacterial Ig" evidence="2">
    <location>
        <begin position="262"/>
        <end position="339"/>
    </location>
</feature>
<dbReference type="AlphaFoldDB" id="A0A4Q7AHN6"/>
<dbReference type="Pfam" id="PF19077">
    <property type="entry name" value="Big_13"/>
    <property type="match status" value="1"/>
</dbReference>